<keyword evidence="2" id="KW-0433">Leucine-rich repeat</keyword>
<evidence type="ECO:0000256" key="1">
    <source>
        <dbReference type="ARBA" id="ARBA00008894"/>
    </source>
</evidence>
<dbReference type="SUPFAM" id="SSF52058">
    <property type="entry name" value="L domain-like"/>
    <property type="match status" value="1"/>
</dbReference>
<evidence type="ECO:0000256" key="4">
    <source>
        <dbReference type="ARBA" id="ARBA00022741"/>
    </source>
</evidence>
<reference evidence="14 15" key="1">
    <citation type="submission" date="2025-04" db="UniProtKB">
        <authorList>
            <consortium name="RefSeq"/>
        </authorList>
    </citation>
    <scope>IDENTIFICATION</scope>
    <source>
        <tissue evidence="14 15">Young leaves</tissue>
    </source>
</reference>
<dbReference type="Pfam" id="PF00931">
    <property type="entry name" value="NB-ARC"/>
    <property type="match status" value="1"/>
</dbReference>
<dbReference type="GO" id="GO:0006952">
    <property type="term" value="P:defense response"/>
    <property type="evidence" value="ECO:0007669"/>
    <property type="project" value="UniProtKB-KW"/>
</dbReference>
<dbReference type="Gene3D" id="3.40.50.300">
    <property type="entry name" value="P-loop containing nucleotide triphosphate hydrolases"/>
    <property type="match status" value="1"/>
</dbReference>
<evidence type="ECO:0000256" key="8">
    <source>
        <dbReference type="SAM" id="SignalP"/>
    </source>
</evidence>
<dbReference type="SMART" id="SM00369">
    <property type="entry name" value="LRR_TYP"/>
    <property type="match status" value="3"/>
</dbReference>
<dbReference type="PRINTS" id="PR00364">
    <property type="entry name" value="DISEASERSIST"/>
</dbReference>
<dbReference type="InterPro" id="IPR056789">
    <property type="entry name" value="LRR_R13L1-DRL21"/>
</dbReference>
<feature type="signal peptide" evidence="8">
    <location>
        <begin position="1"/>
        <end position="20"/>
    </location>
</feature>
<dbReference type="InterPro" id="IPR041118">
    <property type="entry name" value="Rx_N"/>
</dbReference>
<keyword evidence="5" id="KW-0611">Plant defense</keyword>
<dbReference type="AlphaFoldDB" id="A0A8B8ZSG8"/>
<dbReference type="Gene3D" id="1.10.8.430">
    <property type="entry name" value="Helical domain of apoptotic protease-activating factors"/>
    <property type="match status" value="1"/>
</dbReference>
<proteinExistence type="inferred from homology"/>
<evidence type="ECO:0000259" key="12">
    <source>
        <dbReference type="Pfam" id="PF25019"/>
    </source>
</evidence>
<dbReference type="Proteomes" id="UP000228380">
    <property type="component" value="Unplaced"/>
</dbReference>
<feature type="domain" description="Disease resistance protein winged helix" evidence="11">
    <location>
        <begin position="433"/>
        <end position="502"/>
    </location>
</feature>
<dbReference type="SUPFAM" id="SSF52540">
    <property type="entry name" value="P-loop containing nucleoside triphosphate hydrolases"/>
    <property type="match status" value="1"/>
</dbReference>
<keyword evidence="6" id="KW-0067">ATP-binding</keyword>
<feature type="domain" description="Disease resistance N-terminal" evidence="10">
    <location>
        <begin position="8"/>
        <end position="95"/>
    </location>
</feature>
<evidence type="ECO:0000256" key="2">
    <source>
        <dbReference type="ARBA" id="ARBA00022614"/>
    </source>
</evidence>
<keyword evidence="4" id="KW-0547">Nucleotide-binding</keyword>
<feature type="coiled-coil region" evidence="7">
    <location>
        <begin position="119"/>
        <end position="146"/>
    </location>
</feature>
<dbReference type="InterPro" id="IPR002182">
    <property type="entry name" value="NB-ARC"/>
</dbReference>
<dbReference type="Gene3D" id="3.80.10.10">
    <property type="entry name" value="Ribonuclease Inhibitor"/>
    <property type="match status" value="2"/>
</dbReference>
<feature type="domain" description="NB-ARC" evidence="9">
    <location>
        <begin position="176"/>
        <end position="347"/>
    </location>
</feature>
<keyword evidence="7" id="KW-0175">Coiled coil</keyword>
<comment type="similarity">
    <text evidence="1">Belongs to the disease resistance NB-LRR family.</text>
</comment>
<dbReference type="GO" id="GO:0043531">
    <property type="term" value="F:ADP binding"/>
    <property type="evidence" value="ECO:0007669"/>
    <property type="project" value="InterPro"/>
</dbReference>
<dbReference type="FunFam" id="3.40.50.300:FF:001091">
    <property type="entry name" value="Probable disease resistance protein At1g61300"/>
    <property type="match status" value="1"/>
</dbReference>
<evidence type="ECO:0000256" key="7">
    <source>
        <dbReference type="SAM" id="Coils"/>
    </source>
</evidence>
<evidence type="ECO:0000259" key="10">
    <source>
        <dbReference type="Pfam" id="PF18052"/>
    </source>
</evidence>
<dbReference type="GO" id="GO:0005524">
    <property type="term" value="F:ATP binding"/>
    <property type="evidence" value="ECO:0007669"/>
    <property type="project" value="UniProtKB-KW"/>
</dbReference>
<dbReference type="PANTHER" id="PTHR36766">
    <property type="entry name" value="PLANT BROAD-SPECTRUM MILDEW RESISTANCE PROTEIN RPW8"/>
    <property type="match status" value="1"/>
</dbReference>
<organism evidence="13 15">
    <name type="scientific">Phoenix dactylifera</name>
    <name type="common">Date palm</name>
    <dbReference type="NCBI Taxonomy" id="42345"/>
    <lineage>
        <taxon>Eukaryota</taxon>
        <taxon>Viridiplantae</taxon>
        <taxon>Streptophyta</taxon>
        <taxon>Embryophyta</taxon>
        <taxon>Tracheophyta</taxon>
        <taxon>Spermatophyta</taxon>
        <taxon>Magnoliopsida</taxon>
        <taxon>Liliopsida</taxon>
        <taxon>Arecaceae</taxon>
        <taxon>Coryphoideae</taxon>
        <taxon>Phoeniceae</taxon>
        <taxon>Phoenix</taxon>
    </lineage>
</organism>
<evidence type="ECO:0000313" key="14">
    <source>
        <dbReference type="RefSeq" id="XP_038974462.1"/>
    </source>
</evidence>
<accession>A0A8B8ZSG8</accession>
<dbReference type="InterPro" id="IPR003591">
    <property type="entry name" value="Leu-rich_rpt_typical-subtyp"/>
</dbReference>
<dbReference type="KEGG" id="pda:120105795"/>
<keyword evidence="3" id="KW-0677">Repeat</keyword>
<dbReference type="InterPro" id="IPR027417">
    <property type="entry name" value="P-loop_NTPase"/>
</dbReference>
<dbReference type="InterPro" id="IPR038005">
    <property type="entry name" value="RX-like_CC"/>
</dbReference>
<evidence type="ECO:0000256" key="6">
    <source>
        <dbReference type="ARBA" id="ARBA00022840"/>
    </source>
</evidence>
<dbReference type="PANTHER" id="PTHR36766:SF70">
    <property type="entry name" value="DISEASE RESISTANCE PROTEIN RGA4"/>
    <property type="match status" value="1"/>
</dbReference>
<dbReference type="CDD" id="cd14798">
    <property type="entry name" value="RX-CC_like"/>
    <property type="match status" value="1"/>
</dbReference>
<dbReference type="InterPro" id="IPR058922">
    <property type="entry name" value="WHD_DRP"/>
</dbReference>
<keyword evidence="8" id="KW-0732">Signal</keyword>
<dbReference type="Pfam" id="PF25019">
    <property type="entry name" value="LRR_R13L1-DRL21"/>
    <property type="match status" value="1"/>
</dbReference>
<dbReference type="Gene3D" id="1.20.5.4130">
    <property type="match status" value="1"/>
</dbReference>
<sequence length="1055" mass="120126">MAMVLNAFVSRLCTMLLTYAEEEAAKILGVPKEIKELHRRLKRMQAILADAENRRFDNEAINLWLNELRDLMYDADDIIDECRIEGEKLLSSHSSSSCCGELVRCCYPPISCWHEGKFRHEIGHKIRNLNRELEQLAKDKDDLHLIPSPRDDHYKSRISRKTSPIVEPDLVGEKIEDDTRRLADLLIKEDNKKIQVFAIVGMGGIGKTTLAQNIYNDRKLRDKFNPKSRIWLCVSQDFFEFDLLRSIIKQAGGDPGEAKEKEVLEPMLSQVIMNKKFFLVLDDVWDAQAWNELLRKPLHSGSANSKILITSRHEAIARQMGAVCIHRVEKLSQEDGWSLICKMVFEEVEEGEMHELSDVGMQIVEKCDGLPLALRTVGGLLRTKEKRHSEWNKVLSSPAWSFTKLPKEEMGPLYLSYLDLPPPLKQCFTSIILFPEDFPILGVCLGNRCIAEGFVTSEDDTPLEDVAEGYWKELLQRNLLQPAPRYYEEKGCRMHYLLRSLAYHIAGDECFVGDARAFENKIMSSSSSIKLRRLSIVDGNLETIPDLIMKQTSLRTLSFFHIPLIRHLPENLFRKLRSLRILNLRKTAINNLPTSLGDLVHLRTLDLSNSSIREIPESIGNLRNLQFLLLEDCKYLHSLPSGVLRLISLKVIVVEDAPLEGMPIGIGRLRQLNTLVGFVVNGSEGCRSGVGQDVREQEHKRYQHGRFCTLEELKSLSQLRFISMVKLERVSDRAEAKAAALQAKPHLTVLFLHCTLPSSSFDVQHPHADDYQEEDIKRIGEVFEELHPPPGLEKLQINGYFGRKFPSWMMTPSSSLLRNLQWLDLKNCGLCQPLPPLGMLPQLCYLSISGASAITSIGPEFLLLAGGSAGARGRNGRKTDSCFSFPKLETLVFENMPNWEEWWWRWEEENNQTTSLLPSLKILIINGCPKLRSLPESLLCHVTALKTLEITRAHNLREIQNLPSLTELILAHNSSLERVSNFPVLKHIDVDDCKELKVVEGANAMEHIQLDDREAESLPEWLAGAGEEHPRFPFLQKLTLSNKICRRGLPDWPLI</sequence>
<name>A0A8B8ZSG8_PHODC</name>
<feature type="domain" description="R13L1/DRL21-like LRR repeat region" evidence="12">
    <location>
        <begin position="710"/>
        <end position="849"/>
    </location>
</feature>
<evidence type="ECO:0000259" key="9">
    <source>
        <dbReference type="Pfam" id="PF00931"/>
    </source>
</evidence>
<gene>
    <name evidence="14 15" type="primary">LOC120105795</name>
</gene>
<dbReference type="RefSeq" id="XP_038974462.1">
    <property type="nucleotide sequence ID" value="XM_039118534.1"/>
</dbReference>
<evidence type="ECO:0000259" key="11">
    <source>
        <dbReference type="Pfam" id="PF23559"/>
    </source>
</evidence>
<keyword evidence="13" id="KW-1185">Reference proteome</keyword>
<dbReference type="Gene3D" id="1.10.10.10">
    <property type="entry name" value="Winged helix-like DNA-binding domain superfamily/Winged helix DNA-binding domain"/>
    <property type="match status" value="1"/>
</dbReference>
<dbReference type="InterPro" id="IPR042197">
    <property type="entry name" value="Apaf_helical"/>
</dbReference>
<dbReference type="InterPro" id="IPR036388">
    <property type="entry name" value="WH-like_DNA-bd_sf"/>
</dbReference>
<dbReference type="OrthoDB" id="775271at2759"/>
<dbReference type="Pfam" id="PF23559">
    <property type="entry name" value="WHD_DRP"/>
    <property type="match status" value="1"/>
</dbReference>
<dbReference type="GeneID" id="120105795"/>
<evidence type="ECO:0000313" key="13">
    <source>
        <dbReference type="Proteomes" id="UP000228380"/>
    </source>
</evidence>
<dbReference type="RefSeq" id="XP_038974463.1">
    <property type="nucleotide sequence ID" value="XM_039118535.1"/>
</dbReference>
<dbReference type="InterPro" id="IPR001611">
    <property type="entry name" value="Leu-rich_rpt"/>
</dbReference>
<dbReference type="PROSITE" id="PS51450">
    <property type="entry name" value="LRR"/>
    <property type="match status" value="1"/>
</dbReference>
<evidence type="ECO:0000313" key="15">
    <source>
        <dbReference type="RefSeq" id="XP_038974463.1"/>
    </source>
</evidence>
<dbReference type="InterPro" id="IPR032675">
    <property type="entry name" value="LRR_dom_sf"/>
</dbReference>
<dbReference type="GO" id="GO:0051707">
    <property type="term" value="P:response to other organism"/>
    <property type="evidence" value="ECO:0007669"/>
    <property type="project" value="UniProtKB-ARBA"/>
</dbReference>
<dbReference type="Pfam" id="PF18052">
    <property type="entry name" value="Rx_N"/>
    <property type="match status" value="1"/>
</dbReference>
<evidence type="ECO:0000256" key="5">
    <source>
        <dbReference type="ARBA" id="ARBA00022821"/>
    </source>
</evidence>
<feature type="chain" id="PRO_5044668564" evidence="8">
    <location>
        <begin position="21"/>
        <end position="1055"/>
    </location>
</feature>
<protein>
    <submittedName>
        <fullName evidence="14 15">Disease resistance protein RGA3</fullName>
    </submittedName>
</protein>
<evidence type="ECO:0000256" key="3">
    <source>
        <dbReference type="ARBA" id="ARBA00022737"/>
    </source>
</evidence>